<keyword evidence="10" id="KW-0342">GTP-binding</keyword>
<evidence type="ECO:0000313" key="16">
    <source>
        <dbReference type="EMBL" id="KAJ3094939.1"/>
    </source>
</evidence>
<dbReference type="AlphaFoldDB" id="A0AAD5XCW9"/>
<dbReference type="GO" id="GO:0051646">
    <property type="term" value="P:mitochondrion localization"/>
    <property type="evidence" value="ECO:0007669"/>
    <property type="project" value="TreeGrafter"/>
</dbReference>
<evidence type="ECO:0000256" key="7">
    <source>
        <dbReference type="ARBA" id="ARBA00022989"/>
    </source>
</evidence>
<evidence type="ECO:0000256" key="14">
    <source>
        <dbReference type="SAM" id="Phobius"/>
    </source>
</evidence>
<keyword evidence="9" id="KW-0496">Mitochondrion</keyword>
<keyword evidence="7 14" id="KW-1133">Transmembrane helix</keyword>
<keyword evidence="5" id="KW-1000">Mitochondrion outer membrane</keyword>
<feature type="compositionally biased region" description="Low complexity" evidence="13">
    <location>
        <begin position="10"/>
        <end position="24"/>
    </location>
</feature>
<comment type="subcellular location">
    <subcellularLocation>
        <location evidence="1">Mitochondrion membrane</location>
        <topology evidence="1">Multi-pass membrane protein</topology>
    </subcellularLocation>
    <subcellularLocation>
        <location evidence="2">Mitochondrion outer membrane</location>
    </subcellularLocation>
</comment>
<dbReference type="InterPro" id="IPR027094">
    <property type="entry name" value="Mitofusin_fam"/>
</dbReference>
<dbReference type="GO" id="GO:0003924">
    <property type="term" value="F:GTPase activity"/>
    <property type="evidence" value="ECO:0007669"/>
    <property type="project" value="InterPro"/>
</dbReference>
<name>A0AAD5XCW9_9FUNG</name>
<feature type="non-terminal residue" evidence="16">
    <location>
        <position position="1"/>
    </location>
</feature>
<dbReference type="PANTHER" id="PTHR10465:SF0">
    <property type="entry name" value="SARCALUMENIN"/>
    <property type="match status" value="1"/>
</dbReference>
<feature type="domain" description="Dynamin-type G" evidence="15">
    <location>
        <begin position="145"/>
        <end position="417"/>
    </location>
</feature>
<keyword evidence="3 14" id="KW-0812">Transmembrane</keyword>
<evidence type="ECO:0000256" key="9">
    <source>
        <dbReference type="ARBA" id="ARBA00023128"/>
    </source>
</evidence>
<evidence type="ECO:0000256" key="11">
    <source>
        <dbReference type="ARBA" id="ARBA00023136"/>
    </source>
</evidence>
<feature type="transmembrane region" description="Helical" evidence="14">
    <location>
        <begin position="592"/>
        <end position="614"/>
    </location>
</feature>
<keyword evidence="11 14" id="KW-0472">Membrane</keyword>
<feature type="compositionally biased region" description="Gly residues" evidence="13">
    <location>
        <begin position="75"/>
        <end position="92"/>
    </location>
</feature>
<protein>
    <submittedName>
        <fullName evidence="16">Mitofusin</fullName>
    </submittedName>
</protein>
<dbReference type="GO" id="GO:0005525">
    <property type="term" value="F:GTP binding"/>
    <property type="evidence" value="ECO:0007669"/>
    <property type="project" value="UniProtKB-KW"/>
</dbReference>
<organism evidence="16 17">
    <name type="scientific">Physocladia obscura</name>
    <dbReference type="NCBI Taxonomy" id="109957"/>
    <lineage>
        <taxon>Eukaryota</taxon>
        <taxon>Fungi</taxon>
        <taxon>Fungi incertae sedis</taxon>
        <taxon>Chytridiomycota</taxon>
        <taxon>Chytridiomycota incertae sedis</taxon>
        <taxon>Chytridiomycetes</taxon>
        <taxon>Chytridiales</taxon>
        <taxon>Chytriomycetaceae</taxon>
        <taxon>Physocladia</taxon>
    </lineage>
</organism>
<sequence>MSTTRPQSRTDSTLSVGSSTSTSESPKEAGGTGGAYQQKSALEQNAVFGEKRTRMLQLLRQTDEVLADVASLNGSGSGSGGSGSGSGSGSSGGIRVPPRTPTQTLTVLAVPAAFATAGGDVEAHLLAGRLSEAADHLRRMLQRIEDTRSRVLVTGDLNGGKSTFVNALLRRHIVPDDQQPCTALFCEVVDAVQNAGTEEVHGIRDAAAYDPRDKASYTPFAVDILREVVEDNEPGYEMLKVYCHDGRPREESVLNNGIVDISLIDSPGLNIDSMKTTSLMAQQEEIDVIVFVVNAENHFTLSGKEFLQNAGKEKAYIFIVVNRFDQIRRKDRCKRDILAQIAEISPLTYAHADQLVHFVAAKQTLEKTGDAQSYKDFTRLEDNLRSFILEKRARSKLNPAKLFMANILNDLAVLCEYNHALSVSTSAEISNQLSETAPSYERMLRIQEQFLDDLERTIDETAVRANAFARDQLSNFLESVETYVEDVEWGGVLGMWQYSRDLRNAVYRLAAVRLRRCEDFAVKSSVGCVKNIETMAESCMEHPPVVDMTVVTTAFEDGSAEAGRAAAMTMFVPMELGDFFDFMDKVEVLKEYIPSVGLMVGGLFGYHSVTAGIWKNDQTMVRGKTAFMGLSLAGVGMFLYSLSDMKNVVDRKVLGKIKSHLKSVGLVDANSERIARGTRRVLRLAIWEFRNQFQRVLIDAQHKRQGLSEKRTQAESNKDEFRALGVRVDTLQRIVES</sequence>
<feature type="transmembrane region" description="Helical" evidence="14">
    <location>
        <begin position="626"/>
        <end position="643"/>
    </location>
</feature>
<dbReference type="SUPFAM" id="SSF52540">
    <property type="entry name" value="P-loop containing nucleoside triphosphate hydrolases"/>
    <property type="match status" value="1"/>
</dbReference>
<evidence type="ECO:0000256" key="3">
    <source>
        <dbReference type="ARBA" id="ARBA00022692"/>
    </source>
</evidence>
<dbReference type="InterPro" id="IPR030381">
    <property type="entry name" value="G_DYNAMIN_dom"/>
</dbReference>
<evidence type="ECO:0000256" key="10">
    <source>
        <dbReference type="ARBA" id="ARBA00023134"/>
    </source>
</evidence>
<gene>
    <name evidence="16" type="primary">FZO1</name>
    <name evidence="16" type="ORF">HK100_005971</name>
</gene>
<keyword evidence="17" id="KW-1185">Reference proteome</keyword>
<dbReference type="Proteomes" id="UP001211907">
    <property type="component" value="Unassembled WGS sequence"/>
</dbReference>
<evidence type="ECO:0000256" key="5">
    <source>
        <dbReference type="ARBA" id="ARBA00022787"/>
    </source>
</evidence>
<dbReference type="EMBL" id="JADGJH010002773">
    <property type="protein sequence ID" value="KAJ3094939.1"/>
    <property type="molecule type" value="Genomic_DNA"/>
</dbReference>
<evidence type="ECO:0000313" key="17">
    <source>
        <dbReference type="Proteomes" id="UP001211907"/>
    </source>
</evidence>
<dbReference type="Gene3D" id="3.40.50.300">
    <property type="entry name" value="P-loop containing nucleotide triphosphate hydrolases"/>
    <property type="match status" value="1"/>
</dbReference>
<dbReference type="PANTHER" id="PTHR10465">
    <property type="entry name" value="TRANSMEMBRANE GTPASE FZO1"/>
    <property type="match status" value="1"/>
</dbReference>
<keyword evidence="8" id="KW-0175">Coiled coil</keyword>
<comment type="catalytic activity">
    <reaction evidence="12">
        <text>GTP + H2O = GDP + phosphate + H(+)</text>
        <dbReference type="Rhea" id="RHEA:19669"/>
        <dbReference type="ChEBI" id="CHEBI:15377"/>
        <dbReference type="ChEBI" id="CHEBI:15378"/>
        <dbReference type="ChEBI" id="CHEBI:37565"/>
        <dbReference type="ChEBI" id="CHEBI:43474"/>
        <dbReference type="ChEBI" id="CHEBI:58189"/>
    </reaction>
</comment>
<dbReference type="GO" id="GO:0005741">
    <property type="term" value="C:mitochondrial outer membrane"/>
    <property type="evidence" value="ECO:0007669"/>
    <property type="project" value="UniProtKB-SubCell"/>
</dbReference>
<keyword evidence="6" id="KW-0378">Hydrolase</keyword>
<keyword evidence="4" id="KW-0547">Nucleotide-binding</keyword>
<evidence type="ECO:0000256" key="12">
    <source>
        <dbReference type="ARBA" id="ARBA00048548"/>
    </source>
</evidence>
<evidence type="ECO:0000256" key="13">
    <source>
        <dbReference type="SAM" id="MobiDB-lite"/>
    </source>
</evidence>
<feature type="region of interest" description="Disordered" evidence="13">
    <location>
        <begin position="70"/>
        <end position="100"/>
    </location>
</feature>
<evidence type="ECO:0000259" key="15">
    <source>
        <dbReference type="PROSITE" id="PS51718"/>
    </source>
</evidence>
<comment type="caution">
    <text evidence="16">The sequence shown here is derived from an EMBL/GenBank/DDBJ whole genome shotgun (WGS) entry which is preliminary data.</text>
</comment>
<evidence type="ECO:0000256" key="6">
    <source>
        <dbReference type="ARBA" id="ARBA00022801"/>
    </source>
</evidence>
<evidence type="ECO:0000256" key="8">
    <source>
        <dbReference type="ARBA" id="ARBA00023054"/>
    </source>
</evidence>
<proteinExistence type="predicted"/>
<reference evidence="16" key="1">
    <citation type="submission" date="2020-05" db="EMBL/GenBank/DDBJ databases">
        <title>Phylogenomic resolution of chytrid fungi.</title>
        <authorList>
            <person name="Stajich J.E."/>
            <person name="Amses K."/>
            <person name="Simmons R."/>
            <person name="Seto K."/>
            <person name="Myers J."/>
            <person name="Bonds A."/>
            <person name="Quandt C.A."/>
            <person name="Barry K."/>
            <person name="Liu P."/>
            <person name="Grigoriev I."/>
            <person name="Longcore J.E."/>
            <person name="James T.Y."/>
        </authorList>
    </citation>
    <scope>NUCLEOTIDE SEQUENCE</scope>
    <source>
        <strain evidence="16">JEL0513</strain>
    </source>
</reference>
<feature type="region of interest" description="Disordered" evidence="13">
    <location>
        <begin position="1"/>
        <end position="39"/>
    </location>
</feature>
<evidence type="ECO:0000256" key="2">
    <source>
        <dbReference type="ARBA" id="ARBA00004294"/>
    </source>
</evidence>
<evidence type="ECO:0000256" key="1">
    <source>
        <dbReference type="ARBA" id="ARBA00004225"/>
    </source>
</evidence>
<dbReference type="InterPro" id="IPR027417">
    <property type="entry name" value="P-loop_NTPase"/>
</dbReference>
<dbReference type="FunFam" id="3.40.50.300:FF:000638">
    <property type="entry name" value="Transmembrane GTPase Fzo1, putative"/>
    <property type="match status" value="1"/>
</dbReference>
<dbReference type="PROSITE" id="PS51718">
    <property type="entry name" value="G_DYNAMIN_2"/>
    <property type="match status" value="1"/>
</dbReference>
<dbReference type="GO" id="GO:0008053">
    <property type="term" value="P:mitochondrial fusion"/>
    <property type="evidence" value="ECO:0007669"/>
    <property type="project" value="TreeGrafter"/>
</dbReference>
<dbReference type="InterPro" id="IPR045063">
    <property type="entry name" value="Dynamin_N"/>
</dbReference>
<accession>A0AAD5XCW9</accession>
<dbReference type="Pfam" id="PF00350">
    <property type="entry name" value="Dynamin_N"/>
    <property type="match status" value="1"/>
</dbReference>
<evidence type="ECO:0000256" key="4">
    <source>
        <dbReference type="ARBA" id="ARBA00022741"/>
    </source>
</evidence>